<organism evidence="1 2">
    <name type="scientific">Stenotrophomonas maltophilia</name>
    <name type="common">Pseudomonas maltophilia</name>
    <name type="synonym">Xanthomonas maltophilia</name>
    <dbReference type="NCBI Taxonomy" id="40324"/>
    <lineage>
        <taxon>Bacteria</taxon>
        <taxon>Pseudomonadati</taxon>
        <taxon>Pseudomonadota</taxon>
        <taxon>Gammaproteobacteria</taxon>
        <taxon>Lysobacterales</taxon>
        <taxon>Lysobacteraceae</taxon>
        <taxon>Stenotrophomonas</taxon>
        <taxon>Stenotrophomonas maltophilia group</taxon>
    </lineage>
</organism>
<evidence type="ECO:0000313" key="1">
    <source>
        <dbReference type="EMBL" id="OBU63200.1"/>
    </source>
</evidence>
<comment type="caution">
    <text evidence="1">The sequence shown here is derived from an EMBL/GenBank/DDBJ whole genome shotgun (WGS) entry which is preliminary data.</text>
</comment>
<dbReference type="RefSeq" id="WP_053517352.1">
    <property type="nucleotide sequence ID" value="NZ_LDVR01000020.1"/>
</dbReference>
<dbReference type="AlphaFoldDB" id="A0AAP7GV53"/>
<name>A0AAP7GV53_STEMA</name>
<accession>A0AAP7GV53</accession>
<proteinExistence type="predicted"/>
<protein>
    <submittedName>
        <fullName evidence="1">Uncharacterized protein</fullName>
    </submittedName>
</protein>
<sequence length="106" mass="12099">MDSKQEAKFEQVLLEAVDQAKAFNYHPNRFVAMIRSKGPFQTVKDIVASARPSDGFNELLLAGRMDLTCEAIIVQTEWRTFFDEDLLSIAERRLTAHGYAWTRFAG</sequence>
<reference evidence="1 2" key="1">
    <citation type="submission" date="2016-05" db="EMBL/GenBank/DDBJ databases">
        <title>Draft Genome Sequences of Stenotrophomonas maltophilia Strains Sm32COP, Sm41DVV, Sm46PAILV, SmF3, SmF22, SmSOFb1 and SmCVFa1, Isolated from Different Manures, in France.</title>
        <authorList>
            <person name="Nazaret S."/>
            <person name="Bodilis J."/>
        </authorList>
    </citation>
    <scope>NUCLEOTIDE SEQUENCE [LARGE SCALE GENOMIC DNA]</scope>
    <source>
        <strain evidence="1 2">Sm41DVV</strain>
    </source>
</reference>
<evidence type="ECO:0000313" key="2">
    <source>
        <dbReference type="Proteomes" id="UP000092125"/>
    </source>
</evidence>
<dbReference type="Proteomes" id="UP000092125">
    <property type="component" value="Unassembled WGS sequence"/>
</dbReference>
<gene>
    <name evidence="1" type="ORF">A9K56_00340</name>
</gene>
<dbReference type="EMBL" id="LYVI01000001">
    <property type="protein sequence ID" value="OBU63200.1"/>
    <property type="molecule type" value="Genomic_DNA"/>
</dbReference>